<evidence type="ECO:0008006" key="4">
    <source>
        <dbReference type="Google" id="ProtNLM"/>
    </source>
</evidence>
<name>A0A370FEJ8_9BURK</name>
<reference evidence="2 3" key="1">
    <citation type="submission" date="2018-07" db="EMBL/GenBank/DDBJ databases">
        <title>Genomic Encyclopedia of Type Strains, Phase IV (KMG-IV): sequencing the most valuable type-strain genomes for metagenomic binning, comparative biology and taxonomic classification.</title>
        <authorList>
            <person name="Goeker M."/>
        </authorList>
    </citation>
    <scope>NUCLEOTIDE SEQUENCE [LARGE SCALE GENOMIC DNA]</scope>
    <source>
        <strain evidence="2 3">DSM 21352</strain>
    </source>
</reference>
<dbReference type="InterPro" id="IPR029058">
    <property type="entry name" value="AB_hydrolase_fold"/>
</dbReference>
<keyword evidence="3" id="KW-1185">Reference proteome</keyword>
<dbReference type="RefSeq" id="WP_114803458.1">
    <property type="nucleotide sequence ID" value="NZ_QQAV01000006.1"/>
</dbReference>
<dbReference type="STRING" id="433924.NS331_09590"/>
<dbReference type="SUPFAM" id="SSF53474">
    <property type="entry name" value="alpha/beta-Hydrolases"/>
    <property type="match status" value="1"/>
</dbReference>
<protein>
    <recommendedName>
        <fullName evidence="4">Alpha/beta hydrolase family protein</fullName>
    </recommendedName>
</protein>
<comment type="caution">
    <text evidence="2">The sequence shown here is derived from an EMBL/GenBank/DDBJ whole genome shotgun (WGS) entry which is preliminary data.</text>
</comment>
<dbReference type="Proteomes" id="UP000255265">
    <property type="component" value="Unassembled WGS sequence"/>
</dbReference>
<dbReference type="EMBL" id="QQAV01000006">
    <property type="protein sequence ID" value="RDI23404.1"/>
    <property type="molecule type" value="Genomic_DNA"/>
</dbReference>
<gene>
    <name evidence="2" type="ORF">DFR41_106109</name>
</gene>
<feature type="chain" id="PRO_5016868415" description="Alpha/beta hydrolase family protein" evidence="1">
    <location>
        <begin position="26"/>
        <end position="464"/>
    </location>
</feature>
<organism evidence="2 3">
    <name type="scientific">Pseudacidovorax intermedius</name>
    <dbReference type="NCBI Taxonomy" id="433924"/>
    <lineage>
        <taxon>Bacteria</taxon>
        <taxon>Pseudomonadati</taxon>
        <taxon>Pseudomonadota</taxon>
        <taxon>Betaproteobacteria</taxon>
        <taxon>Burkholderiales</taxon>
        <taxon>Comamonadaceae</taxon>
        <taxon>Pseudacidovorax</taxon>
    </lineage>
</organism>
<keyword evidence="1" id="KW-0732">Signal</keyword>
<accession>A0A370FEJ8</accession>
<sequence>MSHFSLIRPALVLAALGGASLVAVAAPAAARPAEEAAMRPGAASGPSPATCPKAVPQDARCYTGADGAGAFYWIAIPKDWNRVLVMHAHGGPETGPPQLSRSEEDLTRWAITVKAGYAWAGSTYRRGGYGVTLAAEDTERLRHIFVTRFGQPRRTLLHGQSYGGGVASKAAELYAPTVGLKSPYDGLVLTSGVLGGGNTAYDFRLDLRVVYQYVCRNHPLPSEPQYPLWQGLPLDSTLTRQDLAQRVRDCTGVGLPAAQRSPAQAAHLKTILTAVKIPERTLVAHLNWATWLFQDLTQKRLGGRNPFGNIGVRYDAPPGEAEALNAGVLRYAADPQAQGALAADSLPNGRTSLPTVTMHAIHDPTAFVELEDAYRRIRTAAGTEGNLVQTFADEREHSYLSDPEYPALFDALLAWIDRGDKPTPAGLAEACRRLEPRYGTAGKPGCHLLPDWRPQAIEARVPPR</sequence>
<dbReference type="AlphaFoldDB" id="A0A370FEJ8"/>
<dbReference type="OrthoDB" id="7197847at2"/>
<proteinExistence type="predicted"/>
<feature type="signal peptide" evidence="1">
    <location>
        <begin position="1"/>
        <end position="25"/>
    </location>
</feature>
<evidence type="ECO:0000313" key="3">
    <source>
        <dbReference type="Proteomes" id="UP000255265"/>
    </source>
</evidence>
<dbReference type="Gene3D" id="3.40.50.1820">
    <property type="entry name" value="alpha/beta hydrolase"/>
    <property type="match status" value="1"/>
</dbReference>
<evidence type="ECO:0000313" key="2">
    <source>
        <dbReference type="EMBL" id="RDI23404.1"/>
    </source>
</evidence>
<evidence type="ECO:0000256" key="1">
    <source>
        <dbReference type="SAM" id="SignalP"/>
    </source>
</evidence>